<evidence type="ECO:0000256" key="1">
    <source>
        <dbReference type="SAM" id="SignalP"/>
    </source>
</evidence>
<reference evidence="2 3" key="1">
    <citation type="submission" date="2018-07" db="EMBL/GenBank/DDBJ databases">
        <title>The complete nuclear genome of the prasinophyte Chloropicon primus (CCMP1205).</title>
        <authorList>
            <person name="Pombert J.-F."/>
            <person name="Otis C."/>
            <person name="Turmel M."/>
            <person name="Lemieux C."/>
        </authorList>
    </citation>
    <scope>NUCLEOTIDE SEQUENCE [LARGE SCALE GENOMIC DNA]</scope>
    <source>
        <strain evidence="2 3">CCMP1205</strain>
    </source>
</reference>
<name>A0A5B8MJI2_9CHLO</name>
<evidence type="ECO:0000313" key="2">
    <source>
        <dbReference type="EMBL" id="QDZ19550.1"/>
    </source>
</evidence>
<keyword evidence="3" id="KW-1185">Reference proteome</keyword>
<dbReference type="EMBL" id="CP031036">
    <property type="protein sequence ID" value="QDZ19550.1"/>
    <property type="molecule type" value="Genomic_DNA"/>
</dbReference>
<organism evidence="2 3">
    <name type="scientific">Chloropicon primus</name>
    <dbReference type="NCBI Taxonomy" id="1764295"/>
    <lineage>
        <taxon>Eukaryota</taxon>
        <taxon>Viridiplantae</taxon>
        <taxon>Chlorophyta</taxon>
        <taxon>Chloropicophyceae</taxon>
        <taxon>Chloropicales</taxon>
        <taxon>Chloropicaceae</taxon>
        <taxon>Chloropicon</taxon>
    </lineage>
</organism>
<keyword evidence="1" id="KW-0732">Signal</keyword>
<proteinExistence type="predicted"/>
<accession>A0A5B8MJI2</accession>
<dbReference type="Proteomes" id="UP000316726">
    <property type="component" value="Chromosome 3"/>
</dbReference>
<protein>
    <submittedName>
        <fullName evidence="2">Uncharacterized protein</fullName>
    </submittedName>
</protein>
<gene>
    <name evidence="2" type="ORF">A3770_03p20680</name>
</gene>
<dbReference type="OrthoDB" id="406551at2759"/>
<evidence type="ECO:0000313" key="3">
    <source>
        <dbReference type="Proteomes" id="UP000316726"/>
    </source>
</evidence>
<dbReference type="AlphaFoldDB" id="A0A5B8MJI2"/>
<sequence length="230" mass="25637">MNVVGVVFLFLVLGVVGAESIRLSPDPPSPVLPATFTAGFDETMDYFGLTGATQGVLYYDSLKGYERMDRENGEADRYCGTAHLFSKTPCTHLIVDSTRWLIFPQRQSCCYCCDSADGCGIVKRDFLANATFVGYEEVNGTSVQHWKEEGLQENDYWQTDDQKPVRLYQKPNDDMRFKGTDLKPIDPSVFQVPDYCSSDKQCGGTCSFLRKRASRSVSKSGGRPKGILVE</sequence>
<feature type="signal peptide" evidence="1">
    <location>
        <begin position="1"/>
        <end position="18"/>
    </location>
</feature>
<feature type="chain" id="PRO_5023063263" evidence="1">
    <location>
        <begin position="19"/>
        <end position="230"/>
    </location>
</feature>